<proteinExistence type="predicted"/>
<evidence type="ECO:0000313" key="1">
    <source>
        <dbReference type="EMBL" id="KAK7386342.1"/>
    </source>
</evidence>
<dbReference type="AlphaFoldDB" id="A0AAN9RZS4"/>
<gene>
    <name evidence="1" type="ORF">VNO78_26511</name>
</gene>
<sequence>MSFAPTTFNVWVGAKIAPMYRYNNHSASSIALSNVVDFKSEEEVMWMCQESYLAWSLLLQLIVKPSLKGNK</sequence>
<organism evidence="1 2">
    <name type="scientific">Psophocarpus tetragonolobus</name>
    <name type="common">Winged bean</name>
    <name type="synonym">Dolichos tetragonolobus</name>
    <dbReference type="NCBI Taxonomy" id="3891"/>
    <lineage>
        <taxon>Eukaryota</taxon>
        <taxon>Viridiplantae</taxon>
        <taxon>Streptophyta</taxon>
        <taxon>Embryophyta</taxon>
        <taxon>Tracheophyta</taxon>
        <taxon>Spermatophyta</taxon>
        <taxon>Magnoliopsida</taxon>
        <taxon>eudicotyledons</taxon>
        <taxon>Gunneridae</taxon>
        <taxon>Pentapetalae</taxon>
        <taxon>rosids</taxon>
        <taxon>fabids</taxon>
        <taxon>Fabales</taxon>
        <taxon>Fabaceae</taxon>
        <taxon>Papilionoideae</taxon>
        <taxon>50 kb inversion clade</taxon>
        <taxon>NPAAA clade</taxon>
        <taxon>indigoferoid/millettioid clade</taxon>
        <taxon>Phaseoleae</taxon>
        <taxon>Psophocarpus</taxon>
    </lineage>
</organism>
<accession>A0AAN9RZS4</accession>
<evidence type="ECO:0000313" key="2">
    <source>
        <dbReference type="Proteomes" id="UP001386955"/>
    </source>
</evidence>
<dbReference type="EMBL" id="JAYMYS010000007">
    <property type="protein sequence ID" value="KAK7386342.1"/>
    <property type="molecule type" value="Genomic_DNA"/>
</dbReference>
<name>A0AAN9RZS4_PSOTE</name>
<comment type="caution">
    <text evidence="1">The sequence shown here is derived from an EMBL/GenBank/DDBJ whole genome shotgun (WGS) entry which is preliminary data.</text>
</comment>
<protein>
    <submittedName>
        <fullName evidence="1">Uncharacterized protein</fullName>
    </submittedName>
</protein>
<keyword evidence="2" id="KW-1185">Reference proteome</keyword>
<reference evidence="1 2" key="1">
    <citation type="submission" date="2024-01" db="EMBL/GenBank/DDBJ databases">
        <title>The genomes of 5 underutilized Papilionoideae crops provide insights into root nodulation and disease resistanc.</title>
        <authorList>
            <person name="Jiang F."/>
        </authorList>
    </citation>
    <scope>NUCLEOTIDE SEQUENCE [LARGE SCALE GENOMIC DNA]</scope>
    <source>
        <strain evidence="1">DUOXIRENSHENG_FW03</strain>
        <tissue evidence="1">Leaves</tissue>
    </source>
</reference>
<dbReference type="Proteomes" id="UP001386955">
    <property type="component" value="Unassembled WGS sequence"/>
</dbReference>